<evidence type="ECO:0000313" key="5">
    <source>
        <dbReference type="Proteomes" id="UP001529510"/>
    </source>
</evidence>
<reference evidence="4 5" key="1">
    <citation type="submission" date="2024-05" db="EMBL/GenBank/DDBJ databases">
        <title>Genome sequencing and assembly of Indian major carp, Cirrhinus mrigala (Hamilton, 1822).</title>
        <authorList>
            <person name="Mohindra V."/>
            <person name="Chowdhury L.M."/>
            <person name="Lal K."/>
            <person name="Jena J.K."/>
        </authorList>
    </citation>
    <scope>NUCLEOTIDE SEQUENCE [LARGE SCALE GENOMIC DNA]</scope>
    <source>
        <strain evidence="4">CM1030</strain>
        <tissue evidence="4">Blood</tissue>
    </source>
</reference>
<proteinExistence type="predicted"/>
<feature type="domain" description="Chromo" evidence="3">
    <location>
        <begin position="27"/>
        <end position="85"/>
    </location>
</feature>
<comment type="caution">
    <text evidence="4">The sequence shown here is derived from an EMBL/GenBank/DDBJ whole genome shotgun (WGS) entry which is preliminary data.</text>
</comment>
<dbReference type="InterPro" id="IPR023780">
    <property type="entry name" value="Chromo_domain"/>
</dbReference>
<dbReference type="SUPFAM" id="SSF54160">
    <property type="entry name" value="Chromo domain-like"/>
    <property type="match status" value="1"/>
</dbReference>
<dbReference type="InterPro" id="IPR016197">
    <property type="entry name" value="Chromo-like_dom_sf"/>
</dbReference>
<evidence type="ECO:0000256" key="1">
    <source>
        <dbReference type="ARBA" id="ARBA00004123"/>
    </source>
</evidence>
<dbReference type="SMART" id="SM00298">
    <property type="entry name" value="CHROMO"/>
    <property type="match status" value="1"/>
</dbReference>
<feature type="non-terminal residue" evidence="4">
    <location>
        <position position="1"/>
    </location>
</feature>
<feature type="non-terminal residue" evidence="4">
    <location>
        <position position="152"/>
    </location>
</feature>
<dbReference type="Proteomes" id="UP001529510">
    <property type="component" value="Unassembled WGS sequence"/>
</dbReference>
<dbReference type="Pfam" id="PF00385">
    <property type="entry name" value="Chromo"/>
    <property type="match status" value="1"/>
</dbReference>
<dbReference type="EMBL" id="JAMKFB020000008">
    <property type="protein sequence ID" value="KAL0186197.1"/>
    <property type="molecule type" value="Genomic_DNA"/>
</dbReference>
<sequence>DPRGVEDQEEAVDESTPPIIVDGEEAYQVHKILDSRRRGRVLQYLIDWEGYGPEERSWVDVQDILDPMLTADFHRAHPERPAPRPRGRPREGPLSRIRPPWLPPIATGGHPLQSVNLFGLHFPYTPYLGLITFGCRPLSPLFKPPLNASSLR</sequence>
<evidence type="ECO:0000256" key="2">
    <source>
        <dbReference type="SAM" id="MobiDB-lite"/>
    </source>
</evidence>
<accession>A0ABD0QJ38</accession>
<gene>
    <name evidence="4" type="ORF">M9458_017867</name>
</gene>
<dbReference type="Gene3D" id="2.40.50.40">
    <property type="match status" value="1"/>
</dbReference>
<keyword evidence="5" id="KW-1185">Reference proteome</keyword>
<dbReference type="InterPro" id="IPR000953">
    <property type="entry name" value="Chromo/chromo_shadow_dom"/>
</dbReference>
<evidence type="ECO:0000313" key="4">
    <source>
        <dbReference type="EMBL" id="KAL0186197.1"/>
    </source>
</evidence>
<evidence type="ECO:0000259" key="3">
    <source>
        <dbReference type="PROSITE" id="PS50013"/>
    </source>
</evidence>
<feature type="compositionally biased region" description="Basic and acidic residues" evidence="2">
    <location>
        <begin position="72"/>
        <end position="93"/>
    </location>
</feature>
<feature type="region of interest" description="Disordered" evidence="2">
    <location>
        <begin position="72"/>
        <end position="99"/>
    </location>
</feature>
<protein>
    <recommendedName>
        <fullName evidence="3">Chromo domain-containing protein</fullName>
    </recommendedName>
</protein>
<organism evidence="4 5">
    <name type="scientific">Cirrhinus mrigala</name>
    <name type="common">Mrigala</name>
    <dbReference type="NCBI Taxonomy" id="683832"/>
    <lineage>
        <taxon>Eukaryota</taxon>
        <taxon>Metazoa</taxon>
        <taxon>Chordata</taxon>
        <taxon>Craniata</taxon>
        <taxon>Vertebrata</taxon>
        <taxon>Euteleostomi</taxon>
        <taxon>Actinopterygii</taxon>
        <taxon>Neopterygii</taxon>
        <taxon>Teleostei</taxon>
        <taxon>Ostariophysi</taxon>
        <taxon>Cypriniformes</taxon>
        <taxon>Cyprinidae</taxon>
        <taxon>Labeoninae</taxon>
        <taxon>Labeonini</taxon>
        <taxon>Cirrhinus</taxon>
    </lineage>
</organism>
<dbReference type="GO" id="GO:0005634">
    <property type="term" value="C:nucleus"/>
    <property type="evidence" value="ECO:0007669"/>
    <property type="project" value="UniProtKB-SubCell"/>
</dbReference>
<dbReference type="PROSITE" id="PS50013">
    <property type="entry name" value="CHROMO_2"/>
    <property type="match status" value="1"/>
</dbReference>
<name>A0ABD0QJ38_CIRMR</name>
<dbReference type="AlphaFoldDB" id="A0ABD0QJ38"/>
<comment type="subcellular location">
    <subcellularLocation>
        <location evidence="1">Nucleus</location>
    </subcellularLocation>
</comment>